<dbReference type="EMBL" id="CP093313">
    <property type="protein sequence ID" value="UWZ82356.1"/>
    <property type="molecule type" value="Genomic_DNA"/>
</dbReference>
<gene>
    <name evidence="2" type="ORF">MOP44_17475</name>
</gene>
<protein>
    <submittedName>
        <fullName evidence="2">Uncharacterized protein</fullName>
    </submittedName>
</protein>
<keyword evidence="1" id="KW-1133">Transmembrane helix</keyword>
<evidence type="ECO:0000313" key="2">
    <source>
        <dbReference type="EMBL" id="UWZ82356.1"/>
    </source>
</evidence>
<evidence type="ECO:0000256" key="1">
    <source>
        <dbReference type="SAM" id="Phobius"/>
    </source>
</evidence>
<feature type="transmembrane region" description="Helical" evidence="1">
    <location>
        <begin position="49"/>
        <end position="73"/>
    </location>
</feature>
<keyword evidence="1" id="KW-0472">Membrane</keyword>
<dbReference type="RefSeq" id="WP_260791540.1">
    <property type="nucleotide sequence ID" value="NZ_CP093313.1"/>
</dbReference>
<sequence>MKTVRWTGIALLFFLAASSIIGSIPMLADPHGSPWSMQQSLLQHSPFPSYLVPGILLLLLNGLLALWALWLALDQAPRYGLWMALQGCVLLGWLIAECLMIRLVVWPHYLYGAIAIGLISIGVLLWRDEYQPGDLPAAPFGENI</sequence>
<dbReference type="KEGG" id="orp:MOP44_17475"/>
<reference evidence="2" key="1">
    <citation type="submission" date="2021-04" db="EMBL/GenBank/DDBJ databases">
        <title>Phylogenetic analysis of Acidobacteriaceae.</title>
        <authorList>
            <person name="Qiu L."/>
            <person name="Zhang Q."/>
        </authorList>
    </citation>
    <scope>NUCLEOTIDE SEQUENCE</scope>
    <source>
        <strain evidence="2">DSM 25168</strain>
    </source>
</reference>
<organism evidence="2 3">
    <name type="scientific">Occallatibacter riparius</name>
    <dbReference type="NCBI Taxonomy" id="1002689"/>
    <lineage>
        <taxon>Bacteria</taxon>
        <taxon>Pseudomonadati</taxon>
        <taxon>Acidobacteriota</taxon>
        <taxon>Terriglobia</taxon>
        <taxon>Terriglobales</taxon>
        <taxon>Acidobacteriaceae</taxon>
        <taxon>Occallatibacter</taxon>
    </lineage>
</organism>
<feature type="transmembrane region" description="Helical" evidence="1">
    <location>
        <begin position="108"/>
        <end position="126"/>
    </location>
</feature>
<dbReference type="Proteomes" id="UP001059380">
    <property type="component" value="Chromosome"/>
</dbReference>
<keyword evidence="1" id="KW-0812">Transmembrane</keyword>
<feature type="transmembrane region" description="Helical" evidence="1">
    <location>
        <begin position="6"/>
        <end position="28"/>
    </location>
</feature>
<name>A0A9J7BHB2_9BACT</name>
<dbReference type="AlphaFoldDB" id="A0A9J7BHB2"/>
<accession>A0A9J7BHB2</accession>
<keyword evidence="3" id="KW-1185">Reference proteome</keyword>
<proteinExistence type="predicted"/>
<evidence type="ECO:0000313" key="3">
    <source>
        <dbReference type="Proteomes" id="UP001059380"/>
    </source>
</evidence>
<feature type="transmembrane region" description="Helical" evidence="1">
    <location>
        <begin position="79"/>
        <end position="96"/>
    </location>
</feature>